<reference evidence="2 3" key="1">
    <citation type="submission" date="2024-06" db="EMBL/GenBank/DDBJ databases">
        <title>Sorghum-associated microbial communities from plants grown in Nebraska, USA.</title>
        <authorList>
            <person name="Schachtman D."/>
        </authorList>
    </citation>
    <scope>NUCLEOTIDE SEQUENCE [LARGE SCALE GENOMIC DNA]</scope>
    <source>
        <strain evidence="2 3">1073</strain>
    </source>
</reference>
<feature type="compositionally biased region" description="Polar residues" evidence="1">
    <location>
        <begin position="41"/>
        <end position="52"/>
    </location>
</feature>
<evidence type="ECO:0000313" key="2">
    <source>
        <dbReference type="EMBL" id="MET3650491.1"/>
    </source>
</evidence>
<dbReference type="RefSeq" id="WP_354011989.1">
    <property type="nucleotide sequence ID" value="NZ_JBEPMU010000001.1"/>
</dbReference>
<feature type="region of interest" description="Disordered" evidence="1">
    <location>
        <begin position="1"/>
        <end position="52"/>
    </location>
</feature>
<evidence type="ECO:0000256" key="1">
    <source>
        <dbReference type="SAM" id="MobiDB-lite"/>
    </source>
</evidence>
<accession>A0ABV2JNR6</accession>
<comment type="caution">
    <text evidence="2">The sequence shown here is derived from an EMBL/GenBank/DDBJ whole genome shotgun (WGS) entry which is preliminary data.</text>
</comment>
<keyword evidence="3" id="KW-1185">Reference proteome</keyword>
<organism evidence="2 3">
    <name type="scientific">Dyella japonica</name>
    <dbReference type="NCBI Taxonomy" id="231455"/>
    <lineage>
        <taxon>Bacteria</taxon>
        <taxon>Pseudomonadati</taxon>
        <taxon>Pseudomonadota</taxon>
        <taxon>Gammaproteobacteria</taxon>
        <taxon>Lysobacterales</taxon>
        <taxon>Rhodanobacteraceae</taxon>
        <taxon>Dyella</taxon>
    </lineage>
</organism>
<gene>
    <name evidence="2" type="ORF">ABIC75_000193</name>
</gene>
<name>A0ABV2JNR6_9GAMM</name>
<evidence type="ECO:0000313" key="3">
    <source>
        <dbReference type="Proteomes" id="UP001549184"/>
    </source>
</evidence>
<dbReference type="Proteomes" id="UP001549184">
    <property type="component" value="Unassembled WGS sequence"/>
</dbReference>
<dbReference type="EMBL" id="JBEPMU010000001">
    <property type="protein sequence ID" value="MET3650491.1"/>
    <property type="molecule type" value="Genomic_DNA"/>
</dbReference>
<protein>
    <submittedName>
        <fullName evidence="2">Uncharacterized protein</fullName>
    </submittedName>
</protein>
<sequence length="52" mass="5798">MSDEKKGKQQPHQPPGTSGYPEPQPTPSKGKTMPDEHTPHEPQNNPRQKPKS</sequence>
<proteinExistence type="predicted"/>